<accession>A0ABV5SGR1</accession>
<evidence type="ECO:0000256" key="5">
    <source>
        <dbReference type="ARBA" id="ARBA00022692"/>
    </source>
</evidence>
<evidence type="ECO:0000256" key="6">
    <source>
        <dbReference type="ARBA" id="ARBA00022989"/>
    </source>
</evidence>
<comment type="similarity">
    <text evidence="2">Belongs to the major facilitator superfamily. EmrB family.</text>
</comment>
<evidence type="ECO:0000313" key="11">
    <source>
        <dbReference type="Proteomes" id="UP001589532"/>
    </source>
</evidence>
<comment type="subcellular location">
    <subcellularLocation>
        <location evidence="1">Cell membrane</location>
        <topology evidence="1">Multi-pass membrane protein</topology>
    </subcellularLocation>
</comment>
<dbReference type="RefSeq" id="WP_345002947.1">
    <property type="nucleotide sequence ID" value="NZ_BAAAXV010000012.1"/>
</dbReference>
<dbReference type="EMBL" id="JBHMBW010000080">
    <property type="protein sequence ID" value="MFB9630003.1"/>
    <property type="molecule type" value="Genomic_DNA"/>
</dbReference>
<feature type="transmembrane region" description="Helical" evidence="8">
    <location>
        <begin position="309"/>
        <end position="331"/>
    </location>
</feature>
<comment type="caution">
    <text evidence="10">The sequence shown here is derived from an EMBL/GenBank/DDBJ whole genome shotgun (WGS) entry which is preliminary data.</text>
</comment>
<evidence type="ECO:0000313" key="10">
    <source>
        <dbReference type="EMBL" id="MFB9630003.1"/>
    </source>
</evidence>
<feature type="transmembrane region" description="Helical" evidence="8">
    <location>
        <begin position="445"/>
        <end position="463"/>
    </location>
</feature>
<feature type="transmembrane region" description="Helical" evidence="8">
    <location>
        <begin position="94"/>
        <end position="116"/>
    </location>
</feature>
<dbReference type="PROSITE" id="PS50850">
    <property type="entry name" value="MFS"/>
    <property type="match status" value="1"/>
</dbReference>
<dbReference type="CDD" id="cd17321">
    <property type="entry name" value="MFS_MMR_MDR_like"/>
    <property type="match status" value="1"/>
</dbReference>
<evidence type="ECO:0000256" key="2">
    <source>
        <dbReference type="ARBA" id="ARBA00008537"/>
    </source>
</evidence>
<feature type="transmembrane region" description="Helical" evidence="8">
    <location>
        <begin position="368"/>
        <end position="385"/>
    </location>
</feature>
<dbReference type="NCBIfam" id="TIGR00711">
    <property type="entry name" value="efflux_EmrB"/>
    <property type="match status" value="1"/>
</dbReference>
<keyword evidence="6 8" id="KW-1133">Transmembrane helix</keyword>
<evidence type="ECO:0000256" key="1">
    <source>
        <dbReference type="ARBA" id="ARBA00004651"/>
    </source>
</evidence>
<dbReference type="Gene3D" id="1.20.1720.10">
    <property type="entry name" value="Multidrug resistance protein D"/>
    <property type="match status" value="1"/>
</dbReference>
<feature type="transmembrane region" description="Helical" evidence="8">
    <location>
        <begin position="236"/>
        <end position="259"/>
    </location>
</feature>
<evidence type="ECO:0000256" key="7">
    <source>
        <dbReference type="ARBA" id="ARBA00023136"/>
    </source>
</evidence>
<dbReference type="Pfam" id="PF07690">
    <property type="entry name" value="MFS_1"/>
    <property type="match status" value="1"/>
</dbReference>
<dbReference type="InterPro" id="IPR036259">
    <property type="entry name" value="MFS_trans_sf"/>
</dbReference>
<dbReference type="PANTHER" id="PTHR42718:SF9">
    <property type="entry name" value="MAJOR FACILITATOR SUPERFAMILY MULTIDRUG TRANSPORTER MFSC"/>
    <property type="match status" value="1"/>
</dbReference>
<dbReference type="InterPro" id="IPR004638">
    <property type="entry name" value="EmrB-like"/>
</dbReference>
<feature type="transmembrane region" description="Helical" evidence="8">
    <location>
        <begin position="122"/>
        <end position="140"/>
    </location>
</feature>
<gene>
    <name evidence="10" type="ORF">ACFFSA_43615</name>
</gene>
<organism evidence="10 11">
    <name type="scientific">Nonomuraea helvata</name>
    <dbReference type="NCBI Taxonomy" id="37484"/>
    <lineage>
        <taxon>Bacteria</taxon>
        <taxon>Bacillati</taxon>
        <taxon>Actinomycetota</taxon>
        <taxon>Actinomycetes</taxon>
        <taxon>Streptosporangiales</taxon>
        <taxon>Streptosporangiaceae</taxon>
        <taxon>Nonomuraea</taxon>
    </lineage>
</organism>
<feature type="transmembrane region" description="Helical" evidence="8">
    <location>
        <begin position="212"/>
        <end position="230"/>
    </location>
</feature>
<dbReference type="InterPro" id="IPR011701">
    <property type="entry name" value="MFS"/>
</dbReference>
<feature type="transmembrane region" description="Helical" evidence="8">
    <location>
        <begin position="147"/>
        <end position="168"/>
    </location>
</feature>
<evidence type="ECO:0000256" key="8">
    <source>
        <dbReference type="SAM" id="Phobius"/>
    </source>
</evidence>
<keyword evidence="7 8" id="KW-0472">Membrane</keyword>
<dbReference type="InterPro" id="IPR020846">
    <property type="entry name" value="MFS_dom"/>
</dbReference>
<name>A0ABV5SGR1_9ACTN</name>
<feature type="transmembrane region" description="Helical" evidence="8">
    <location>
        <begin position="21"/>
        <end position="46"/>
    </location>
</feature>
<feature type="transmembrane region" description="Helical" evidence="8">
    <location>
        <begin position="280"/>
        <end position="303"/>
    </location>
</feature>
<keyword evidence="11" id="KW-1185">Reference proteome</keyword>
<reference evidence="10 11" key="1">
    <citation type="submission" date="2024-09" db="EMBL/GenBank/DDBJ databases">
        <authorList>
            <person name="Sun Q."/>
            <person name="Mori K."/>
        </authorList>
    </citation>
    <scope>NUCLEOTIDE SEQUENCE [LARGE SCALE GENOMIC DNA]</scope>
    <source>
        <strain evidence="10 11">JCM 3143</strain>
    </source>
</reference>
<feature type="transmembrane region" description="Helical" evidence="8">
    <location>
        <begin position="180"/>
        <end position="200"/>
    </location>
</feature>
<evidence type="ECO:0000256" key="3">
    <source>
        <dbReference type="ARBA" id="ARBA00022448"/>
    </source>
</evidence>
<feature type="domain" description="Major facilitator superfamily (MFS) profile" evidence="9">
    <location>
        <begin position="24"/>
        <end position="469"/>
    </location>
</feature>
<dbReference type="Gene3D" id="1.20.1250.20">
    <property type="entry name" value="MFS general substrate transporter like domains"/>
    <property type="match status" value="1"/>
</dbReference>
<dbReference type="SUPFAM" id="SSF103473">
    <property type="entry name" value="MFS general substrate transporter"/>
    <property type="match status" value="1"/>
</dbReference>
<evidence type="ECO:0000259" key="9">
    <source>
        <dbReference type="PROSITE" id="PS50850"/>
    </source>
</evidence>
<dbReference type="Proteomes" id="UP001589532">
    <property type="component" value="Unassembled WGS sequence"/>
</dbReference>
<feature type="transmembrane region" description="Helical" evidence="8">
    <location>
        <begin position="66"/>
        <end position="82"/>
    </location>
</feature>
<evidence type="ECO:0000256" key="4">
    <source>
        <dbReference type="ARBA" id="ARBA00022475"/>
    </source>
</evidence>
<feature type="transmembrane region" description="Helical" evidence="8">
    <location>
        <begin position="417"/>
        <end position="433"/>
    </location>
</feature>
<feature type="transmembrane region" description="Helical" evidence="8">
    <location>
        <begin position="343"/>
        <end position="362"/>
    </location>
</feature>
<dbReference type="PRINTS" id="PR01036">
    <property type="entry name" value="TCRTETB"/>
</dbReference>
<dbReference type="PANTHER" id="PTHR42718">
    <property type="entry name" value="MAJOR FACILITATOR SUPERFAMILY MULTIDRUG TRANSPORTER MFSC"/>
    <property type="match status" value="1"/>
</dbReference>
<proteinExistence type="inferred from homology"/>
<sequence>MTASTRVKVVSGVAELSRRRRLLVLAICCASIVVVVMDVSIVNVALPEMRRDLHASVSGLQWTVDAYTLVLAGFLVLAGSTADRVGRRRIFQVGLATFGLGSLLCSLAPSIGWLVAARALQAVGGTMCNPVAMAIIVTVFPERAERARAIGVFGAMTGLSLGLGPILGGALVDGLGWRSIFWINVPIVAAAIVCAALFVPESRAARARRFDPVGQTLVVLVLGSLVYAIIESGRLGWTSPVILGLLAVTVLGVLGILAYEPRRVDPLLELRLFRSVPFGSAILMALFALCGFGAFLFVTTLYLQDVRGMSALAAGLCLLPAGLLIVVLSPVTGRLVGGRGPRLPLVVAGAALALGGGASLWLGPATPLPAVLATYLLFGLCLGTVNPPITNTAVSGMPASMAGVAASVASVGRQSGMTLGIAISGTIVGPALARGGTAFTGAARTVWWLELGLGLAILALGLLSTGRWAAGTAARAAALFEGVDSGAGRGAPSGDVLSR</sequence>
<keyword evidence="3" id="KW-0813">Transport</keyword>
<keyword evidence="4" id="KW-1003">Cell membrane</keyword>
<protein>
    <submittedName>
        <fullName evidence="10">MFS transporter</fullName>
    </submittedName>
</protein>
<keyword evidence="5 8" id="KW-0812">Transmembrane</keyword>